<reference evidence="1 2" key="1">
    <citation type="submission" date="2019-09" db="EMBL/GenBank/DDBJ databases">
        <authorList>
            <person name="Ou C."/>
        </authorList>
    </citation>
    <scope>NUCLEOTIDE SEQUENCE [LARGE SCALE GENOMIC DNA]</scope>
    <source>
        <strain evidence="1">S2</strain>
        <tissue evidence="1">Leaf</tissue>
    </source>
</reference>
<keyword evidence="2" id="KW-1185">Reference proteome</keyword>
<comment type="caution">
    <text evidence="1">The sequence shown here is derived from an EMBL/GenBank/DDBJ whole genome shotgun (WGS) entry which is preliminary data.</text>
</comment>
<sequence>MNAKRAPLKKNPLKNLLKLNLYVMTSMKAKKKKLDKGKKFIPKELQLIHIQFSNSW</sequence>
<evidence type="ECO:0000313" key="1">
    <source>
        <dbReference type="EMBL" id="KAB2606205.1"/>
    </source>
</evidence>
<reference evidence="2" key="2">
    <citation type="submission" date="2019-10" db="EMBL/GenBank/DDBJ databases">
        <title>A de novo genome assembly of a pear dwarfing rootstock.</title>
        <authorList>
            <person name="Wang F."/>
            <person name="Wang J."/>
            <person name="Li S."/>
            <person name="Zhang Y."/>
            <person name="Fang M."/>
            <person name="Ma L."/>
            <person name="Zhao Y."/>
            <person name="Jiang S."/>
        </authorList>
    </citation>
    <scope>NUCLEOTIDE SEQUENCE [LARGE SCALE GENOMIC DNA]</scope>
</reference>
<evidence type="ECO:0000313" key="2">
    <source>
        <dbReference type="Proteomes" id="UP000327157"/>
    </source>
</evidence>
<proteinExistence type="predicted"/>
<dbReference type="EMBL" id="SMOL01000559">
    <property type="protein sequence ID" value="KAB2606205.1"/>
    <property type="molecule type" value="Genomic_DNA"/>
</dbReference>
<reference evidence="1 2" key="3">
    <citation type="submission" date="2019-11" db="EMBL/GenBank/DDBJ databases">
        <title>A de novo genome assembly of a pear dwarfing rootstock.</title>
        <authorList>
            <person name="Wang F."/>
            <person name="Wang J."/>
            <person name="Li S."/>
            <person name="Zhang Y."/>
            <person name="Fang M."/>
            <person name="Ma L."/>
            <person name="Zhao Y."/>
            <person name="Jiang S."/>
        </authorList>
    </citation>
    <scope>NUCLEOTIDE SEQUENCE [LARGE SCALE GENOMIC DNA]</scope>
    <source>
        <strain evidence="1">S2</strain>
        <tissue evidence="1">Leaf</tissue>
    </source>
</reference>
<organism evidence="1 2">
    <name type="scientific">Pyrus ussuriensis x Pyrus communis</name>
    <dbReference type="NCBI Taxonomy" id="2448454"/>
    <lineage>
        <taxon>Eukaryota</taxon>
        <taxon>Viridiplantae</taxon>
        <taxon>Streptophyta</taxon>
        <taxon>Embryophyta</taxon>
        <taxon>Tracheophyta</taxon>
        <taxon>Spermatophyta</taxon>
        <taxon>Magnoliopsida</taxon>
        <taxon>eudicotyledons</taxon>
        <taxon>Gunneridae</taxon>
        <taxon>Pentapetalae</taxon>
        <taxon>rosids</taxon>
        <taxon>fabids</taxon>
        <taxon>Rosales</taxon>
        <taxon>Rosaceae</taxon>
        <taxon>Amygdaloideae</taxon>
        <taxon>Maleae</taxon>
        <taxon>Pyrus</taxon>
    </lineage>
</organism>
<name>A0A5N5FSU9_9ROSA</name>
<protein>
    <submittedName>
        <fullName evidence="1">Uncharacterized protein</fullName>
    </submittedName>
</protein>
<dbReference type="Proteomes" id="UP000327157">
    <property type="component" value="Chromosome 11"/>
</dbReference>
<accession>A0A5N5FSU9</accession>
<dbReference type="AlphaFoldDB" id="A0A5N5FSU9"/>
<gene>
    <name evidence="1" type="ORF">D8674_005922</name>
</gene>